<protein>
    <submittedName>
        <fullName evidence="4">Hsp20/alpha crystallin family protein</fullName>
    </submittedName>
</protein>
<keyword evidence="5" id="KW-1185">Reference proteome</keyword>
<reference evidence="4 5" key="1">
    <citation type="submission" date="2021-09" db="EMBL/GenBank/DDBJ databases">
        <title>Lysobacter sp. 13A isolated from the river sediment.</title>
        <authorList>
            <person name="Liu H."/>
            <person name="Li S."/>
            <person name="Mao S."/>
        </authorList>
    </citation>
    <scope>NUCLEOTIDE SEQUENCE [LARGE SCALE GENOMIC DNA]</scope>
    <source>
        <strain evidence="4 5">13A</strain>
    </source>
</reference>
<feature type="domain" description="SHSP" evidence="3">
    <location>
        <begin position="41"/>
        <end position="153"/>
    </location>
</feature>
<dbReference type="RefSeq" id="WP_223676613.1">
    <property type="nucleotide sequence ID" value="NZ_JAINZW010000005.1"/>
</dbReference>
<dbReference type="PANTHER" id="PTHR11527">
    <property type="entry name" value="HEAT-SHOCK PROTEIN 20 FAMILY MEMBER"/>
    <property type="match status" value="1"/>
</dbReference>
<name>A0ABS7T8E4_9GAMM</name>
<dbReference type="PROSITE" id="PS01031">
    <property type="entry name" value="SHSP"/>
    <property type="match status" value="1"/>
</dbReference>
<organism evidence="4 5">
    <name type="scientific">Novilysobacter selenitireducens</name>
    <dbReference type="NCBI Taxonomy" id="2872639"/>
    <lineage>
        <taxon>Bacteria</taxon>
        <taxon>Pseudomonadati</taxon>
        <taxon>Pseudomonadota</taxon>
        <taxon>Gammaproteobacteria</taxon>
        <taxon>Lysobacterales</taxon>
        <taxon>Lysobacteraceae</taxon>
        <taxon>Novilysobacter</taxon>
    </lineage>
</organism>
<comment type="similarity">
    <text evidence="1 2">Belongs to the small heat shock protein (HSP20) family.</text>
</comment>
<dbReference type="Gene3D" id="2.60.40.790">
    <property type="match status" value="1"/>
</dbReference>
<evidence type="ECO:0000256" key="1">
    <source>
        <dbReference type="PROSITE-ProRule" id="PRU00285"/>
    </source>
</evidence>
<dbReference type="SUPFAM" id="SSF49764">
    <property type="entry name" value="HSP20-like chaperones"/>
    <property type="match status" value="1"/>
</dbReference>
<comment type="caution">
    <text evidence="4">The sequence shown here is derived from an EMBL/GenBank/DDBJ whole genome shotgun (WGS) entry which is preliminary data.</text>
</comment>
<proteinExistence type="inferred from homology"/>
<accession>A0ABS7T8E4</accession>
<dbReference type="Pfam" id="PF00011">
    <property type="entry name" value="HSP20"/>
    <property type="match status" value="1"/>
</dbReference>
<dbReference type="InterPro" id="IPR008978">
    <property type="entry name" value="HSP20-like_chaperone"/>
</dbReference>
<dbReference type="InterPro" id="IPR002068">
    <property type="entry name" value="A-crystallin/Hsp20_dom"/>
</dbReference>
<evidence type="ECO:0000313" key="5">
    <source>
        <dbReference type="Proteomes" id="UP001430954"/>
    </source>
</evidence>
<evidence type="ECO:0000313" key="4">
    <source>
        <dbReference type="EMBL" id="MBZ4040159.1"/>
    </source>
</evidence>
<evidence type="ECO:0000256" key="2">
    <source>
        <dbReference type="RuleBase" id="RU003616"/>
    </source>
</evidence>
<evidence type="ECO:0000259" key="3">
    <source>
        <dbReference type="PROSITE" id="PS01031"/>
    </source>
</evidence>
<dbReference type="CDD" id="cd06464">
    <property type="entry name" value="ACD_sHsps-like"/>
    <property type="match status" value="1"/>
</dbReference>
<gene>
    <name evidence="4" type="ORF">K6753_11520</name>
</gene>
<dbReference type="Proteomes" id="UP001430954">
    <property type="component" value="Unassembled WGS sequence"/>
</dbReference>
<dbReference type="InterPro" id="IPR031107">
    <property type="entry name" value="Small_HSP"/>
</dbReference>
<dbReference type="EMBL" id="JAINZW010000005">
    <property type="protein sequence ID" value="MBZ4040159.1"/>
    <property type="molecule type" value="Genomic_DNA"/>
</dbReference>
<sequence>MNEMVRRTQRSAPSTQDPIKQIFERLFEGNFANGSTDESAVVTSQWVPRVDIKEESDRFVIYADLPGVAPQDIEVQMDKGVLTIKGERSIESAQDSDRYSRVERRHGRFHRRFALPDSADPDGIAASGRHGVLEIVIPKRPETKPRRIQVGTTHDA</sequence>